<sequence>ILPVAMIVTQFLTQKMMPTPGVDPNQQRMMMFMPLIFGFMFYNFPSGLVLYYLTGNLVSIGQQWFFNRTEVAVEASRSVQPPPKKKNGRK</sequence>
<evidence type="ECO:0000256" key="7">
    <source>
        <dbReference type="ARBA" id="ARBA00023136"/>
    </source>
</evidence>
<gene>
    <name evidence="12" type="ORF">HRJ53_18915</name>
</gene>
<dbReference type="GO" id="GO:0051205">
    <property type="term" value="P:protein insertion into membrane"/>
    <property type="evidence" value="ECO:0007669"/>
    <property type="project" value="TreeGrafter"/>
</dbReference>
<feature type="non-terminal residue" evidence="12">
    <location>
        <position position="1"/>
    </location>
</feature>
<dbReference type="GO" id="GO:0032977">
    <property type="term" value="F:membrane insertase activity"/>
    <property type="evidence" value="ECO:0007669"/>
    <property type="project" value="InterPro"/>
</dbReference>
<evidence type="ECO:0000256" key="9">
    <source>
        <dbReference type="RuleBase" id="RU003945"/>
    </source>
</evidence>
<evidence type="ECO:0000256" key="8">
    <source>
        <dbReference type="ARBA" id="ARBA00023186"/>
    </source>
</evidence>
<comment type="similarity">
    <text evidence="9">Belongs to the OXA1/ALB3/YidC family.</text>
</comment>
<evidence type="ECO:0000313" key="13">
    <source>
        <dbReference type="Proteomes" id="UP000567293"/>
    </source>
</evidence>
<evidence type="ECO:0000256" key="6">
    <source>
        <dbReference type="ARBA" id="ARBA00022989"/>
    </source>
</evidence>
<keyword evidence="13" id="KW-1185">Reference proteome</keyword>
<dbReference type="InterPro" id="IPR001708">
    <property type="entry name" value="YidC/ALB3/OXA1/COX18"/>
</dbReference>
<keyword evidence="6 10" id="KW-1133">Transmembrane helix</keyword>
<comment type="caution">
    <text evidence="12">The sequence shown here is derived from an EMBL/GenBank/DDBJ whole genome shotgun (WGS) entry which is preliminary data.</text>
</comment>
<dbReference type="PRINTS" id="PR01900">
    <property type="entry name" value="YIDCPROTEIN"/>
</dbReference>
<dbReference type="PANTHER" id="PTHR12428:SF65">
    <property type="entry name" value="CYTOCHROME C OXIDASE ASSEMBLY PROTEIN COX18, MITOCHONDRIAL"/>
    <property type="match status" value="1"/>
</dbReference>
<evidence type="ECO:0000256" key="5">
    <source>
        <dbReference type="ARBA" id="ARBA00022927"/>
    </source>
</evidence>
<keyword evidence="3" id="KW-1003">Cell membrane</keyword>
<evidence type="ECO:0000259" key="11">
    <source>
        <dbReference type="Pfam" id="PF02096"/>
    </source>
</evidence>
<dbReference type="GO" id="GO:0015031">
    <property type="term" value="P:protein transport"/>
    <property type="evidence" value="ECO:0007669"/>
    <property type="project" value="UniProtKB-KW"/>
</dbReference>
<feature type="domain" description="Membrane insertase YidC/Oxa/ALB C-terminal" evidence="11">
    <location>
        <begin position="2"/>
        <end position="68"/>
    </location>
</feature>
<dbReference type="AlphaFoldDB" id="A0A7V8SY58"/>
<dbReference type="PANTHER" id="PTHR12428">
    <property type="entry name" value="OXA1"/>
    <property type="match status" value="1"/>
</dbReference>
<dbReference type="InterPro" id="IPR028055">
    <property type="entry name" value="YidC/Oxa/ALB_C"/>
</dbReference>
<proteinExistence type="inferred from homology"/>
<accession>A0A7V8SY58</accession>
<evidence type="ECO:0000256" key="4">
    <source>
        <dbReference type="ARBA" id="ARBA00022692"/>
    </source>
</evidence>
<evidence type="ECO:0000313" key="12">
    <source>
        <dbReference type="EMBL" id="MBA0087060.1"/>
    </source>
</evidence>
<keyword evidence="7 10" id="KW-0472">Membrane</keyword>
<dbReference type="GO" id="GO:0005886">
    <property type="term" value="C:plasma membrane"/>
    <property type="evidence" value="ECO:0007669"/>
    <property type="project" value="UniProtKB-SubCell"/>
</dbReference>
<comment type="subcellular location">
    <subcellularLocation>
        <location evidence="1">Cell membrane</location>
        <topology evidence="1">Multi-pass membrane protein</topology>
    </subcellularLocation>
    <subcellularLocation>
        <location evidence="9">Membrane</location>
        <topology evidence="9">Multi-pass membrane protein</topology>
    </subcellularLocation>
</comment>
<keyword evidence="8" id="KW-0143">Chaperone</keyword>
<evidence type="ECO:0000256" key="10">
    <source>
        <dbReference type="SAM" id="Phobius"/>
    </source>
</evidence>
<organism evidence="12 13">
    <name type="scientific">Candidatus Acidiferrum panamense</name>
    <dbReference type="NCBI Taxonomy" id="2741543"/>
    <lineage>
        <taxon>Bacteria</taxon>
        <taxon>Pseudomonadati</taxon>
        <taxon>Acidobacteriota</taxon>
        <taxon>Terriglobia</taxon>
        <taxon>Candidatus Acidiferrales</taxon>
        <taxon>Candidatus Acidiferrum</taxon>
    </lineage>
</organism>
<protein>
    <submittedName>
        <fullName evidence="12">YidC/Oxa1 family membrane protein insertase</fullName>
    </submittedName>
</protein>
<dbReference type="InterPro" id="IPR047196">
    <property type="entry name" value="YidC_ALB_C"/>
</dbReference>
<evidence type="ECO:0000256" key="1">
    <source>
        <dbReference type="ARBA" id="ARBA00004651"/>
    </source>
</evidence>
<feature type="transmembrane region" description="Helical" evidence="10">
    <location>
        <begin position="31"/>
        <end position="53"/>
    </location>
</feature>
<name>A0A7V8SY58_9BACT</name>
<keyword evidence="4 9" id="KW-0812">Transmembrane</keyword>
<evidence type="ECO:0000256" key="2">
    <source>
        <dbReference type="ARBA" id="ARBA00022448"/>
    </source>
</evidence>
<dbReference type="Proteomes" id="UP000567293">
    <property type="component" value="Unassembled WGS sequence"/>
</dbReference>
<dbReference type="EMBL" id="JACDQQ010001810">
    <property type="protein sequence ID" value="MBA0087060.1"/>
    <property type="molecule type" value="Genomic_DNA"/>
</dbReference>
<dbReference type="CDD" id="cd20070">
    <property type="entry name" value="5TM_YidC_Alb3"/>
    <property type="match status" value="1"/>
</dbReference>
<keyword evidence="5" id="KW-0653">Protein transport</keyword>
<reference evidence="12" key="1">
    <citation type="submission" date="2020-06" db="EMBL/GenBank/DDBJ databases">
        <title>Legume-microbial interactions unlock mineral nutrients during tropical forest succession.</title>
        <authorList>
            <person name="Epihov D.Z."/>
        </authorList>
    </citation>
    <scope>NUCLEOTIDE SEQUENCE [LARGE SCALE GENOMIC DNA]</scope>
    <source>
        <strain evidence="12">Pan2503</strain>
    </source>
</reference>
<keyword evidence="2" id="KW-0813">Transport</keyword>
<evidence type="ECO:0000256" key="3">
    <source>
        <dbReference type="ARBA" id="ARBA00022475"/>
    </source>
</evidence>
<dbReference type="Pfam" id="PF02096">
    <property type="entry name" value="60KD_IMP"/>
    <property type="match status" value="1"/>
</dbReference>